<reference evidence="2 3" key="1">
    <citation type="submission" date="2019-05" db="EMBL/GenBank/DDBJ databases">
        <authorList>
            <person name="Narsing Rao M.P."/>
            <person name="Li W.J."/>
        </authorList>
    </citation>
    <scope>NUCLEOTIDE SEQUENCE [LARGE SCALE GENOMIC DNA]</scope>
    <source>
        <strain evidence="2 3">SYSU_K30003</strain>
    </source>
</reference>
<evidence type="ECO:0000313" key="2">
    <source>
        <dbReference type="EMBL" id="TLS51962.1"/>
    </source>
</evidence>
<dbReference type="EMBL" id="VCIW01000006">
    <property type="protein sequence ID" value="TLS51962.1"/>
    <property type="molecule type" value="Genomic_DNA"/>
</dbReference>
<keyword evidence="3" id="KW-1185">Reference proteome</keyword>
<feature type="transmembrane region" description="Helical" evidence="1">
    <location>
        <begin position="112"/>
        <end position="135"/>
    </location>
</feature>
<evidence type="ECO:0008006" key="4">
    <source>
        <dbReference type="Google" id="ProtNLM"/>
    </source>
</evidence>
<proteinExistence type="predicted"/>
<accession>A0A5R9G6E9</accession>
<comment type="caution">
    <text evidence="2">The sequence shown here is derived from an EMBL/GenBank/DDBJ whole genome shotgun (WGS) entry which is preliminary data.</text>
</comment>
<gene>
    <name evidence="2" type="ORF">FE782_11300</name>
</gene>
<keyword evidence="1" id="KW-1133">Transmembrane helix</keyword>
<evidence type="ECO:0000256" key="1">
    <source>
        <dbReference type="SAM" id="Phobius"/>
    </source>
</evidence>
<feature type="transmembrane region" description="Helical" evidence="1">
    <location>
        <begin position="253"/>
        <end position="275"/>
    </location>
</feature>
<keyword evidence="1" id="KW-0472">Membrane</keyword>
<dbReference type="Proteomes" id="UP000309676">
    <property type="component" value="Unassembled WGS sequence"/>
</dbReference>
<name>A0A5R9G6E9_9BACL</name>
<dbReference type="AlphaFoldDB" id="A0A5R9G6E9"/>
<dbReference type="OrthoDB" id="2559388at2"/>
<dbReference type="RefSeq" id="WP_138194206.1">
    <property type="nucleotide sequence ID" value="NZ_VCIW01000006.1"/>
</dbReference>
<organism evidence="2 3">
    <name type="scientific">Paenibacillus antri</name>
    <dbReference type="NCBI Taxonomy" id="2582848"/>
    <lineage>
        <taxon>Bacteria</taxon>
        <taxon>Bacillati</taxon>
        <taxon>Bacillota</taxon>
        <taxon>Bacilli</taxon>
        <taxon>Bacillales</taxon>
        <taxon>Paenibacillaceae</taxon>
        <taxon>Paenibacillus</taxon>
    </lineage>
</organism>
<feature type="transmembrane region" description="Helical" evidence="1">
    <location>
        <begin position="86"/>
        <end position="106"/>
    </location>
</feature>
<feature type="transmembrane region" description="Helical" evidence="1">
    <location>
        <begin position="6"/>
        <end position="25"/>
    </location>
</feature>
<keyword evidence="1" id="KW-0812">Transmembrane</keyword>
<sequence length="288" mass="31791">MKWLWMSLFAVGAALAWGALLKPLARSRSNTVKALIERYWRKEKEQEGEAPSFPELSADERAFLEKARLAGVGWTYRGYRWGRRGAALAGAYLWLAAALPNAAGFAGTVRAMLGGAAVAGLGWLAPAAAIAILAARRRALVLGEISKFAHRLSICMTDQTDMRELILRAGRPMRLLKPALQQLAAQWGNDQREAILAFKDAVGISEAYPLVNAFAAVSRAKSKDVKRLLTEHSKSIDATLEAELSKRIENAPIWISFYIMIPFLVCLVLFVYPWMLTVLEQLTVSFTA</sequence>
<protein>
    <recommendedName>
        <fullName evidence="4">Type II secretion system protein GspF domain-containing protein</fullName>
    </recommendedName>
</protein>
<evidence type="ECO:0000313" key="3">
    <source>
        <dbReference type="Proteomes" id="UP000309676"/>
    </source>
</evidence>